<keyword evidence="4" id="KW-1185">Reference proteome</keyword>
<feature type="compositionally biased region" description="Acidic residues" evidence="1">
    <location>
        <begin position="587"/>
        <end position="598"/>
    </location>
</feature>
<feature type="region of interest" description="Disordered" evidence="1">
    <location>
        <begin position="258"/>
        <end position="285"/>
    </location>
</feature>
<dbReference type="AlphaFoldDB" id="A7TPG7"/>
<organism evidence="4">
    <name type="scientific">Vanderwaltozyma polyspora (strain ATCC 22028 / DSM 70294 / BCRC 21397 / CBS 2163 / NBRC 10782 / NRRL Y-8283 / UCD 57-17)</name>
    <name type="common">Kluyveromyces polysporus</name>
    <dbReference type="NCBI Taxonomy" id="436907"/>
    <lineage>
        <taxon>Eukaryota</taxon>
        <taxon>Fungi</taxon>
        <taxon>Dikarya</taxon>
        <taxon>Ascomycota</taxon>
        <taxon>Saccharomycotina</taxon>
        <taxon>Saccharomycetes</taxon>
        <taxon>Saccharomycetales</taxon>
        <taxon>Saccharomycetaceae</taxon>
        <taxon>Vanderwaltozyma</taxon>
    </lineage>
</organism>
<feature type="chain" id="PRO_5002715811" description="Sensitivity to high expression protein 10" evidence="2">
    <location>
        <begin position="27"/>
        <end position="655"/>
    </location>
</feature>
<feature type="signal peptide" evidence="2">
    <location>
        <begin position="1"/>
        <end position="26"/>
    </location>
</feature>
<protein>
    <recommendedName>
        <fullName evidence="5">Sensitivity to high expression protein 10</fullName>
    </recommendedName>
</protein>
<dbReference type="PhylomeDB" id="A7TPG7"/>
<evidence type="ECO:0000313" key="4">
    <source>
        <dbReference type="Proteomes" id="UP000000267"/>
    </source>
</evidence>
<reference evidence="3 4" key="1">
    <citation type="journal article" date="2007" name="Proc. Natl. Acad. Sci. U.S.A.">
        <title>Independent sorting-out of thousands of duplicated gene pairs in two yeast species descended from a whole-genome duplication.</title>
        <authorList>
            <person name="Scannell D.R."/>
            <person name="Frank A.C."/>
            <person name="Conant G.C."/>
            <person name="Byrne K.P."/>
            <person name="Woolfit M."/>
            <person name="Wolfe K.H."/>
        </authorList>
    </citation>
    <scope>NUCLEOTIDE SEQUENCE [LARGE SCALE GENOMIC DNA]</scope>
    <source>
        <strain evidence="4">ATCC 22028 / DSM 70294 / BCRC 21397 / CBS 2163 / NBRC 10782 / NRRL Y-8283 / UCD 57-17</strain>
    </source>
</reference>
<accession>A7TPG7</accession>
<feature type="compositionally biased region" description="Low complexity" evidence="1">
    <location>
        <begin position="260"/>
        <end position="272"/>
    </location>
</feature>
<dbReference type="eggNOG" id="ENOG502SP0Q">
    <property type="taxonomic scope" value="Eukaryota"/>
</dbReference>
<evidence type="ECO:0000256" key="1">
    <source>
        <dbReference type="SAM" id="MobiDB-lite"/>
    </source>
</evidence>
<evidence type="ECO:0000313" key="3">
    <source>
        <dbReference type="EMBL" id="EDO15853.1"/>
    </source>
</evidence>
<dbReference type="OrthoDB" id="10676306at2759"/>
<dbReference type="GeneID" id="5543949"/>
<dbReference type="HOGENOM" id="CLU_023952_1_0_1"/>
<dbReference type="OMA" id="HEQYTHY"/>
<dbReference type="RefSeq" id="XP_001643711.1">
    <property type="nucleotide sequence ID" value="XM_001643661.1"/>
</dbReference>
<sequence>MKCFTKLVALLATLIVSLHFYCDIKGCSDELNQVCHYTNPIVWNQVIANDCSYYRRNISPHFITVYDKYNVSVKPNVIHYINEAQVYIEPATDKIVKFYNDYELQQYVDLSVEYAKLGYERTLSYYRVTLRPLGLHLKTQIGLDNVCDQAHAKVIPFLKSYNIPTSCEEMRPHLEIVKAYWANFVETMELKFSAVDIKEIQKAVSDKGKKFVEKVKETSTSIASKVTSVTKSVSSVTSFTTEVVSEKTVGTPVQKRKITSKSSVEESSVESTPESEAEEQQETTTITSTVLKTVVTSDEPKETPEIAPELILTEEEIAEIESSIKDGSKNVTIADDASVEAYISAWNKMIDAKVQYNLDLFEAYATKYKDDKITIFRPKLQASTDKLKNIYKGSRAEIAKHIENIECKKVISDDGSVSYQNYDGETIKYVSRRDVRQLFDKYITEFRDTISVFFNVMNSWTSSTNHLINVKRTELMTSYSNWSKQAIKEWEEKMVSFYGEGVNNKNGTEEQKKNWKKFLRTKRRAMSKLVLIEKAEDDRSDINEYTKGYGDSIISFHNDFGEEMYVLRSQANLKFQEREKVFGVDPNSEEEEEEEEVVPPEAAEALEKSEASTVEQPIVDEKIETSEFEESAPSSSEDKSSTVPDEDEPSEEVTV</sequence>
<dbReference type="InParanoid" id="A7TPG7"/>
<feature type="region of interest" description="Disordered" evidence="1">
    <location>
        <begin position="583"/>
        <end position="655"/>
    </location>
</feature>
<keyword evidence="2" id="KW-0732">Signal</keyword>
<dbReference type="EMBL" id="DS480442">
    <property type="protein sequence ID" value="EDO15853.1"/>
    <property type="molecule type" value="Genomic_DNA"/>
</dbReference>
<dbReference type="KEGG" id="vpo:Kpol_507p15"/>
<dbReference type="Proteomes" id="UP000000267">
    <property type="component" value="Unassembled WGS sequence"/>
</dbReference>
<proteinExistence type="predicted"/>
<gene>
    <name evidence="3" type="ORF">Kpol_507p15</name>
</gene>
<evidence type="ECO:0008006" key="5">
    <source>
        <dbReference type="Google" id="ProtNLM"/>
    </source>
</evidence>
<evidence type="ECO:0000256" key="2">
    <source>
        <dbReference type="SAM" id="SignalP"/>
    </source>
</evidence>
<feature type="compositionally biased region" description="Acidic residues" evidence="1">
    <location>
        <begin position="644"/>
        <end position="655"/>
    </location>
</feature>
<name>A7TPG7_VANPO</name>